<name>A0ABQ8J040_DERPT</name>
<evidence type="ECO:0000256" key="4">
    <source>
        <dbReference type="PROSITE-ProRule" id="PRU01016"/>
    </source>
</evidence>
<keyword evidence="1 4" id="KW-0489">Methyltransferase</keyword>
<keyword evidence="8" id="KW-1185">Reference proteome</keyword>
<evidence type="ECO:0000313" key="7">
    <source>
        <dbReference type="EMBL" id="KAH9415892.1"/>
    </source>
</evidence>
<protein>
    <recommendedName>
        <fullName evidence="6">Cytosine-specific methyltransferase</fullName>
        <ecNumber evidence="6">2.1.1.37</ecNumber>
    </recommendedName>
</protein>
<dbReference type="PANTHER" id="PTHR46098">
    <property type="entry name" value="TRNA (CYTOSINE(38)-C(5))-METHYLTRANSFERASE"/>
    <property type="match status" value="1"/>
</dbReference>
<keyword evidence="3 4" id="KW-0949">S-adenosyl-L-methionine</keyword>
<comment type="similarity">
    <text evidence="4 5">Belongs to the class I-like SAM-binding methyltransferase superfamily. C5-methyltransferase family.</text>
</comment>
<dbReference type="EMBL" id="NJHN03000095">
    <property type="protein sequence ID" value="KAH9415892.1"/>
    <property type="molecule type" value="Genomic_DNA"/>
</dbReference>
<proteinExistence type="inferred from homology"/>
<dbReference type="Gene3D" id="3.90.120.10">
    <property type="entry name" value="DNA Methylase, subunit A, domain 2"/>
    <property type="match status" value="1"/>
</dbReference>
<accession>A0ABQ8J040</accession>
<dbReference type="PROSITE" id="PS51679">
    <property type="entry name" value="SAM_MT_C5"/>
    <property type="match status" value="1"/>
</dbReference>
<dbReference type="InterPro" id="IPR018117">
    <property type="entry name" value="C5_DNA_meth_AS"/>
</dbReference>
<feature type="non-terminal residue" evidence="7">
    <location>
        <position position="1"/>
    </location>
</feature>
<dbReference type="Pfam" id="PF00145">
    <property type="entry name" value="DNA_methylase"/>
    <property type="match status" value="1"/>
</dbReference>
<dbReference type="NCBIfam" id="TIGR00675">
    <property type="entry name" value="dcm"/>
    <property type="match status" value="1"/>
</dbReference>
<dbReference type="PRINTS" id="PR00105">
    <property type="entry name" value="C5METTRFRASE"/>
</dbReference>
<dbReference type="Gene3D" id="3.40.50.150">
    <property type="entry name" value="Vaccinia Virus protein VP39"/>
    <property type="match status" value="1"/>
</dbReference>
<dbReference type="PROSITE" id="PS00094">
    <property type="entry name" value="C5_MTASE_1"/>
    <property type="match status" value="1"/>
</dbReference>
<organism evidence="7 8">
    <name type="scientific">Dermatophagoides pteronyssinus</name>
    <name type="common">European house dust mite</name>
    <dbReference type="NCBI Taxonomy" id="6956"/>
    <lineage>
        <taxon>Eukaryota</taxon>
        <taxon>Metazoa</taxon>
        <taxon>Ecdysozoa</taxon>
        <taxon>Arthropoda</taxon>
        <taxon>Chelicerata</taxon>
        <taxon>Arachnida</taxon>
        <taxon>Acari</taxon>
        <taxon>Acariformes</taxon>
        <taxon>Sarcoptiformes</taxon>
        <taxon>Astigmata</taxon>
        <taxon>Psoroptidia</taxon>
        <taxon>Analgoidea</taxon>
        <taxon>Pyroglyphidae</taxon>
        <taxon>Dermatophagoidinae</taxon>
        <taxon>Dermatophagoides</taxon>
    </lineage>
</organism>
<dbReference type="InterPro" id="IPR029063">
    <property type="entry name" value="SAM-dependent_MTases_sf"/>
</dbReference>
<evidence type="ECO:0000256" key="1">
    <source>
        <dbReference type="ARBA" id="ARBA00022603"/>
    </source>
</evidence>
<sequence length="471" mass="54616">NFHTRGSFIEYKMDRSCFKVLELYSGIGGFNFAIKELFEEEKSIEYYITAIDINTSANIVYRLNHNFNNKCKLLEHNIESLTSDDFDRMNLDLLTMSPPCQPFSRLGNQLDLKDSRSSSFKHLMQLFPSIRNKPRFIMLENVKGFEISNAHQLFISTLRDCKYRIREFLLSPDQFGIPNSRLRYYLLAKHESGEFQDEENVKISTLVPLPHGNSSIFSHENVEYKKNIRLKEFSLKNYLEKDENFDIRKFQLTDEQLLRYHMIIDIVDPENSMAKTNCFTKSYGHRLEGCGSILKTSEQFSIDEIFSAIQKTSDSATIIKLLHKLKLRLFTPKEIANLMCFPCCLEFPGDFTTKQRYRLLGNSVNVLGSNFCDSKSKKSGKIEDIFMNDKKMMKLSSILDDRFISSVGRLLPKQNLENFPDGIVDKDFVSKIKSSDGQLKKLTISSQLPLKLSIKNFRNIEDFTTSEQENS</sequence>
<gene>
    <name evidence="7" type="primary">TRDMT1</name>
    <name evidence="7" type="ORF">DERP_000386</name>
</gene>
<dbReference type="EC" id="2.1.1.37" evidence="6"/>
<dbReference type="InterPro" id="IPR050750">
    <property type="entry name" value="C5-MTase"/>
</dbReference>
<dbReference type="Proteomes" id="UP000887458">
    <property type="component" value="Unassembled WGS sequence"/>
</dbReference>
<feature type="active site" evidence="4">
    <location>
        <position position="100"/>
    </location>
</feature>
<dbReference type="SUPFAM" id="SSF53335">
    <property type="entry name" value="S-adenosyl-L-methionine-dependent methyltransferases"/>
    <property type="match status" value="1"/>
</dbReference>
<evidence type="ECO:0000256" key="3">
    <source>
        <dbReference type="ARBA" id="ARBA00022691"/>
    </source>
</evidence>
<keyword evidence="2 4" id="KW-0808">Transferase</keyword>
<evidence type="ECO:0000313" key="8">
    <source>
        <dbReference type="Proteomes" id="UP000887458"/>
    </source>
</evidence>
<comment type="catalytic activity">
    <reaction evidence="6">
        <text>a 2'-deoxycytidine in DNA + S-adenosyl-L-methionine = a 5-methyl-2'-deoxycytidine in DNA + S-adenosyl-L-homocysteine + H(+)</text>
        <dbReference type="Rhea" id="RHEA:13681"/>
        <dbReference type="Rhea" id="RHEA-COMP:11369"/>
        <dbReference type="Rhea" id="RHEA-COMP:11370"/>
        <dbReference type="ChEBI" id="CHEBI:15378"/>
        <dbReference type="ChEBI" id="CHEBI:57856"/>
        <dbReference type="ChEBI" id="CHEBI:59789"/>
        <dbReference type="ChEBI" id="CHEBI:85452"/>
        <dbReference type="ChEBI" id="CHEBI:85454"/>
        <dbReference type="EC" id="2.1.1.37"/>
    </reaction>
</comment>
<dbReference type="InterPro" id="IPR001525">
    <property type="entry name" value="C5_MeTfrase"/>
</dbReference>
<reference evidence="7 8" key="1">
    <citation type="journal article" date="2018" name="J. Allergy Clin. Immunol.">
        <title>High-quality assembly of Dermatophagoides pteronyssinus genome and transcriptome reveals a wide range of novel allergens.</title>
        <authorList>
            <person name="Liu X.Y."/>
            <person name="Yang K.Y."/>
            <person name="Wang M.Q."/>
            <person name="Kwok J.S."/>
            <person name="Zeng X."/>
            <person name="Yang Z."/>
            <person name="Xiao X.J."/>
            <person name="Lau C.P."/>
            <person name="Li Y."/>
            <person name="Huang Z.M."/>
            <person name="Ba J.G."/>
            <person name="Yim A.K."/>
            <person name="Ouyang C.Y."/>
            <person name="Ngai S.M."/>
            <person name="Chan T.F."/>
            <person name="Leung E.L."/>
            <person name="Liu L."/>
            <person name="Liu Z.G."/>
            <person name="Tsui S.K."/>
        </authorList>
    </citation>
    <scope>NUCLEOTIDE SEQUENCE [LARGE SCALE GENOMIC DNA]</scope>
    <source>
        <strain evidence="7">Derp</strain>
    </source>
</reference>
<evidence type="ECO:0000256" key="5">
    <source>
        <dbReference type="RuleBase" id="RU000416"/>
    </source>
</evidence>
<evidence type="ECO:0000256" key="6">
    <source>
        <dbReference type="RuleBase" id="RU000417"/>
    </source>
</evidence>
<dbReference type="PANTHER" id="PTHR46098:SF1">
    <property type="entry name" value="TRNA (CYTOSINE(38)-C(5))-METHYLTRANSFERASE"/>
    <property type="match status" value="1"/>
</dbReference>
<evidence type="ECO:0000256" key="2">
    <source>
        <dbReference type="ARBA" id="ARBA00022679"/>
    </source>
</evidence>
<reference evidence="7 8" key="2">
    <citation type="journal article" date="2022" name="Mol. Biol. Evol.">
        <title>Comparative Genomics Reveals Insights into the Divergent Evolution of Astigmatic Mites and Household Pest Adaptations.</title>
        <authorList>
            <person name="Xiong Q."/>
            <person name="Wan A.T."/>
            <person name="Liu X."/>
            <person name="Fung C.S."/>
            <person name="Xiao X."/>
            <person name="Malainual N."/>
            <person name="Hou J."/>
            <person name="Wang L."/>
            <person name="Wang M."/>
            <person name="Yang K.Y."/>
            <person name="Cui Y."/>
            <person name="Leung E.L."/>
            <person name="Nong W."/>
            <person name="Shin S.K."/>
            <person name="Au S.W."/>
            <person name="Jeong K.Y."/>
            <person name="Chew F.T."/>
            <person name="Hui J.H."/>
            <person name="Leung T.F."/>
            <person name="Tungtrongchitr A."/>
            <person name="Zhong N."/>
            <person name="Liu Z."/>
            <person name="Tsui S.K."/>
        </authorList>
    </citation>
    <scope>NUCLEOTIDE SEQUENCE [LARGE SCALE GENOMIC DNA]</scope>
    <source>
        <strain evidence="7">Derp</strain>
    </source>
</reference>
<comment type="caution">
    <text evidence="7">The sequence shown here is derived from an EMBL/GenBank/DDBJ whole genome shotgun (WGS) entry which is preliminary data.</text>
</comment>